<proteinExistence type="predicted"/>
<keyword evidence="2" id="KW-1185">Reference proteome</keyword>
<gene>
    <name evidence="1" type="ORF">RFULGI_LOCUS13873</name>
</gene>
<dbReference type="Proteomes" id="UP000789396">
    <property type="component" value="Unassembled WGS sequence"/>
</dbReference>
<protein>
    <submittedName>
        <fullName evidence="1">13784_t:CDS:1</fullName>
    </submittedName>
</protein>
<dbReference type="AlphaFoldDB" id="A0A9N9NQP9"/>
<evidence type="ECO:0000313" key="2">
    <source>
        <dbReference type="Proteomes" id="UP000789396"/>
    </source>
</evidence>
<accession>A0A9N9NQP9</accession>
<organism evidence="1 2">
    <name type="scientific">Racocetra fulgida</name>
    <dbReference type="NCBI Taxonomy" id="60492"/>
    <lineage>
        <taxon>Eukaryota</taxon>
        <taxon>Fungi</taxon>
        <taxon>Fungi incertae sedis</taxon>
        <taxon>Mucoromycota</taxon>
        <taxon>Glomeromycotina</taxon>
        <taxon>Glomeromycetes</taxon>
        <taxon>Diversisporales</taxon>
        <taxon>Gigasporaceae</taxon>
        <taxon>Racocetra</taxon>
    </lineage>
</organism>
<feature type="non-terminal residue" evidence="1">
    <location>
        <position position="1"/>
    </location>
</feature>
<comment type="caution">
    <text evidence="1">The sequence shown here is derived from an EMBL/GenBank/DDBJ whole genome shotgun (WGS) entry which is preliminary data.</text>
</comment>
<dbReference type="EMBL" id="CAJVPZ010038076">
    <property type="protein sequence ID" value="CAG8754869.1"/>
    <property type="molecule type" value="Genomic_DNA"/>
</dbReference>
<sequence>FALYMKESDHISSNQGYEEEVESFNTDYNKEVELFDSDSDI</sequence>
<reference evidence="1" key="1">
    <citation type="submission" date="2021-06" db="EMBL/GenBank/DDBJ databases">
        <authorList>
            <person name="Kallberg Y."/>
            <person name="Tangrot J."/>
            <person name="Rosling A."/>
        </authorList>
    </citation>
    <scope>NUCLEOTIDE SEQUENCE</scope>
    <source>
        <strain evidence="1">IN212</strain>
    </source>
</reference>
<evidence type="ECO:0000313" key="1">
    <source>
        <dbReference type="EMBL" id="CAG8754869.1"/>
    </source>
</evidence>
<name>A0A9N9NQP9_9GLOM</name>